<dbReference type="CDD" id="cd00038">
    <property type="entry name" value="CAP_ED"/>
    <property type="match status" value="1"/>
</dbReference>
<dbReference type="Proteomes" id="UP001158049">
    <property type="component" value="Unassembled WGS sequence"/>
</dbReference>
<keyword evidence="1" id="KW-0805">Transcription regulation</keyword>
<dbReference type="PANTHER" id="PTHR24567">
    <property type="entry name" value="CRP FAMILY TRANSCRIPTIONAL REGULATORY PROTEIN"/>
    <property type="match status" value="1"/>
</dbReference>
<feature type="domain" description="Cyclic nucleotide-binding" evidence="4">
    <location>
        <begin position="16"/>
        <end position="110"/>
    </location>
</feature>
<dbReference type="Pfam" id="PF00027">
    <property type="entry name" value="cNMP_binding"/>
    <property type="match status" value="1"/>
</dbReference>
<name>A0ABY1QGZ2_9BURK</name>
<evidence type="ECO:0000313" key="5">
    <source>
        <dbReference type="EMBL" id="SMP68127.1"/>
    </source>
</evidence>
<evidence type="ECO:0000256" key="2">
    <source>
        <dbReference type="ARBA" id="ARBA00023125"/>
    </source>
</evidence>
<dbReference type="InterPro" id="IPR036390">
    <property type="entry name" value="WH_DNA-bd_sf"/>
</dbReference>
<dbReference type="RefSeq" id="WP_283443458.1">
    <property type="nucleotide sequence ID" value="NZ_FXUL01000013.1"/>
</dbReference>
<accession>A0ABY1QGZ2</accession>
<organism evidence="5 6">
    <name type="scientific">Noviherbaspirillum suwonense</name>
    <dbReference type="NCBI Taxonomy" id="1224511"/>
    <lineage>
        <taxon>Bacteria</taxon>
        <taxon>Pseudomonadati</taxon>
        <taxon>Pseudomonadota</taxon>
        <taxon>Betaproteobacteria</taxon>
        <taxon>Burkholderiales</taxon>
        <taxon>Oxalobacteraceae</taxon>
        <taxon>Noviherbaspirillum</taxon>
    </lineage>
</organism>
<keyword evidence="2" id="KW-0238">DNA-binding</keyword>
<dbReference type="Pfam" id="PF13545">
    <property type="entry name" value="HTH_Crp_2"/>
    <property type="match status" value="1"/>
</dbReference>
<protein>
    <submittedName>
        <fullName evidence="5">cAMP-binding domain of CRP or a regulatory subunit of cAMP-dependent protein kinases</fullName>
    </submittedName>
</protein>
<evidence type="ECO:0000313" key="6">
    <source>
        <dbReference type="Proteomes" id="UP001158049"/>
    </source>
</evidence>
<dbReference type="InterPro" id="IPR014710">
    <property type="entry name" value="RmlC-like_jellyroll"/>
</dbReference>
<dbReference type="EMBL" id="FXUL01000013">
    <property type="protein sequence ID" value="SMP68127.1"/>
    <property type="molecule type" value="Genomic_DNA"/>
</dbReference>
<dbReference type="SUPFAM" id="SSF51206">
    <property type="entry name" value="cAMP-binding domain-like"/>
    <property type="match status" value="1"/>
</dbReference>
<dbReference type="InterPro" id="IPR050397">
    <property type="entry name" value="Env_Response_Regulators"/>
</dbReference>
<dbReference type="Gene3D" id="1.10.10.10">
    <property type="entry name" value="Winged helix-like DNA-binding domain superfamily/Winged helix DNA-binding domain"/>
    <property type="match status" value="1"/>
</dbReference>
<dbReference type="InterPro" id="IPR012318">
    <property type="entry name" value="HTH_CRP"/>
</dbReference>
<dbReference type="InterPro" id="IPR000595">
    <property type="entry name" value="cNMP-bd_dom"/>
</dbReference>
<dbReference type="PROSITE" id="PS50042">
    <property type="entry name" value="CNMP_BINDING_3"/>
    <property type="match status" value="1"/>
</dbReference>
<keyword evidence="6" id="KW-1185">Reference proteome</keyword>
<reference evidence="5 6" key="1">
    <citation type="submission" date="2017-05" db="EMBL/GenBank/DDBJ databases">
        <authorList>
            <person name="Varghese N."/>
            <person name="Submissions S."/>
        </authorList>
    </citation>
    <scope>NUCLEOTIDE SEQUENCE [LARGE SCALE GENOMIC DNA]</scope>
    <source>
        <strain evidence="5 6">DSM 26001</strain>
    </source>
</reference>
<proteinExistence type="predicted"/>
<dbReference type="InterPro" id="IPR018490">
    <property type="entry name" value="cNMP-bd_dom_sf"/>
</dbReference>
<sequence length="250" mass="27222">MPIPVTVLFTLDQNKLLAALPASDRERLAEHLEPVLLHAGDVLCDAGVIPSHIYFPANAVLSILHLMEDGASSELVAVGNEGMVGISLFMGGAATAARTVVQTGGHCLRLRADLMRAEFERGGPAMDLLLRYTQAFMAQMAQNAICNRYHKIEQHLCRWLLQNLDRAGGDEVDITHSMLAGILGVRREGVSEAAARLQLAGGISYRRGHVKVLDRAILESQACDCYRTMQVEFSRLLPPPGKSRPAVSCR</sequence>
<evidence type="ECO:0000256" key="3">
    <source>
        <dbReference type="ARBA" id="ARBA00023163"/>
    </source>
</evidence>
<gene>
    <name evidence="5" type="ORF">SAMN06295970_113108</name>
</gene>
<dbReference type="SMART" id="SM00100">
    <property type="entry name" value="cNMP"/>
    <property type="match status" value="1"/>
</dbReference>
<evidence type="ECO:0000256" key="1">
    <source>
        <dbReference type="ARBA" id="ARBA00023015"/>
    </source>
</evidence>
<comment type="caution">
    <text evidence="5">The sequence shown here is derived from an EMBL/GenBank/DDBJ whole genome shotgun (WGS) entry which is preliminary data.</text>
</comment>
<keyword evidence="3" id="KW-0804">Transcription</keyword>
<evidence type="ECO:0000259" key="4">
    <source>
        <dbReference type="PROSITE" id="PS50042"/>
    </source>
</evidence>
<dbReference type="Gene3D" id="2.60.120.10">
    <property type="entry name" value="Jelly Rolls"/>
    <property type="match status" value="1"/>
</dbReference>
<dbReference type="SUPFAM" id="SSF46785">
    <property type="entry name" value="Winged helix' DNA-binding domain"/>
    <property type="match status" value="1"/>
</dbReference>
<dbReference type="PANTHER" id="PTHR24567:SF74">
    <property type="entry name" value="HTH-TYPE TRANSCRIPTIONAL REGULATOR ARCR"/>
    <property type="match status" value="1"/>
</dbReference>
<dbReference type="InterPro" id="IPR036388">
    <property type="entry name" value="WH-like_DNA-bd_sf"/>
</dbReference>